<dbReference type="AlphaFoldDB" id="A0A0E9WAU0"/>
<name>A0A0E9WAU0_ANGAN</name>
<protein>
    <submittedName>
        <fullName evidence="1">Uncharacterized protein</fullName>
    </submittedName>
</protein>
<accession>A0A0E9WAU0</accession>
<dbReference type="EMBL" id="GBXM01021181">
    <property type="protein sequence ID" value="JAH87396.1"/>
    <property type="molecule type" value="Transcribed_RNA"/>
</dbReference>
<evidence type="ECO:0000313" key="1">
    <source>
        <dbReference type="EMBL" id="JAH87396.1"/>
    </source>
</evidence>
<reference evidence="1" key="1">
    <citation type="submission" date="2014-11" db="EMBL/GenBank/DDBJ databases">
        <authorList>
            <person name="Amaro Gonzalez C."/>
        </authorList>
    </citation>
    <scope>NUCLEOTIDE SEQUENCE</scope>
</reference>
<organism evidence="1">
    <name type="scientific">Anguilla anguilla</name>
    <name type="common">European freshwater eel</name>
    <name type="synonym">Muraena anguilla</name>
    <dbReference type="NCBI Taxonomy" id="7936"/>
    <lineage>
        <taxon>Eukaryota</taxon>
        <taxon>Metazoa</taxon>
        <taxon>Chordata</taxon>
        <taxon>Craniata</taxon>
        <taxon>Vertebrata</taxon>
        <taxon>Euteleostomi</taxon>
        <taxon>Actinopterygii</taxon>
        <taxon>Neopterygii</taxon>
        <taxon>Teleostei</taxon>
        <taxon>Anguilliformes</taxon>
        <taxon>Anguillidae</taxon>
        <taxon>Anguilla</taxon>
    </lineage>
</organism>
<reference evidence="1" key="2">
    <citation type="journal article" date="2015" name="Fish Shellfish Immunol.">
        <title>Early steps in the European eel (Anguilla anguilla)-Vibrio vulnificus interaction in the gills: Role of the RtxA13 toxin.</title>
        <authorList>
            <person name="Callol A."/>
            <person name="Pajuelo D."/>
            <person name="Ebbesson L."/>
            <person name="Teles M."/>
            <person name="MacKenzie S."/>
            <person name="Amaro C."/>
        </authorList>
    </citation>
    <scope>NUCLEOTIDE SEQUENCE</scope>
</reference>
<sequence>MNTFLPPPLVQTRVPVPHLSALNLVLFYKLWDFYIICVYI</sequence>
<proteinExistence type="predicted"/>